<keyword evidence="1" id="KW-0472">Membrane</keyword>
<feature type="transmembrane region" description="Helical" evidence="1">
    <location>
        <begin position="173"/>
        <end position="196"/>
    </location>
</feature>
<accession>A0A9E2KTM2</accession>
<organism evidence="2 3">
    <name type="scientific">Candidatus Limosilactobacillus merdavium</name>
    <dbReference type="NCBI Taxonomy" id="2838651"/>
    <lineage>
        <taxon>Bacteria</taxon>
        <taxon>Bacillati</taxon>
        <taxon>Bacillota</taxon>
        <taxon>Bacilli</taxon>
        <taxon>Lactobacillales</taxon>
        <taxon>Lactobacillaceae</taxon>
        <taxon>Limosilactobacillus</taxon>
    </lineage>
</organism>
<dbReference type="PANTHER" id="PTHR37305">
    <property type="entry name" value="INTEGRAL MEMBRANE PROTEIN-RELATED"/>
    <property type="match status" value="1"/>
</dbReference>
<dbReference type="PANTHER" id="PTHR37305:SF1">
    <property type="entry name" value="MEMBRANE PROTEIN"/>
    <property type="match status" value="1"/>
</dbReference>
<evidence type="ECO:0000313" key="2">
    <source>
        <dbReference type="EMBL" id="MBU3829478.1"/>
    </source>
</evidence>
<proteinExistence type="predicted"/>
<dbReference type="Proteomes" id="UP000824180">
    <property type="component" value="Unassembled WGS sequence"/>
</dbReference>
<reference evidence="2" key="2">
    <citation type="submission" date="2021-04" db="EMBL/GenBank/DDBJ databases">
        <authorList>
            <person name="Gilroy R."/>
        </authorList>
    </citation>
    <scope>NUCLEOTIDE SEQUENCE</scope>
    <source>
        <strain evidence="2">876</strain>
    </source>
</reference>
<comment type="caution">
    <text evidence="2">The sequence shown here is derived from an EMBL/GenBank/DDBJ whole genome shotgun (WGS) entry which is preliminary data.</text>
</comment>
<dbReference type="Pfam" id="PF12730">
    <property type="entry name" value="ABC2_membrane_4"/>
    <property type="match status" value="1"/>
</dbReference>
<dbReference type="EMBL" id="JAHLFK010000006">
    <property type="protein sequence ID" value="MBU3829478.1"/>
    <property type="molecule type" value="Genomic_DNA"/>
</dbReference>
<feature type="transmembrane region" description="Helical" evidence="1">
    <location>
        <begin position="17"/>
        <end position="37"/>
    </location>
</feature>
<dbReference type="AlphaFoldDB" id="A0A9E2KTM2"/>
<feature type="transmembrane region" description="Helical" evidence="1">
    <location>
        <begin position="137"/>
        <end position="161"/>
    </location>
</feature>
<reference evidence="2" key="1">
    <citation type="journal article" date="2021" name="PeerJ">
        <title>Extensive microbial diversity within the chicken gut microbiome revealed by metagenomics and culture.</title>
        <authorList>
            <person name="Gilroy R."/>
            <person name="Ravi A."/>
            <person name="Getino M."/>
            <person name="Pursley I."/>
            <person name="Horton D.L."/>
            <person name="Alikhan N.F."/>
            <person name="Baker D."/>
            <person name="Gharbi K."/>
            <person name="Hall N."/>
            <person name="Watson M."/>
            <person name="Adriaenssens E.M."/>
            <person name="Foster-Nyarko E."/>
            <person name="Jarju S."/>
            <person name="Secka A."/>
            <person name="Antonio M."/>
            <person name="Oren A."/>
            <person name="Chaudhuri R.R."/>
            <person name="La Ragione R."/>
            <person name="Hildebrand F."/>
            <person name="Pallen M.J."/>
        </authorList>
    </citation>
    <scope>NUCLEOTIDE SEQUENCE</scope>
    <source>
        <strain evidence="2">876</strain>
    </source>
</reference>
<gene>
    <name evidence="2" type="ORF">H9843_01015</name>
</gene>
<sequence>MNSLLRHELFKLCHRKLTWWIISLLFLFMLLMGIAMRNDYHDLLIMTCFNSSIVIMLFLIIVGSTIFSMEFQNRTILSVIYRSNSRLEVFVAKFITLFIYNLFLHFVAIVFTIFFSLTPIMSKPVSWSSIYQYHQALWINMLTTTGIDIISSTLIISLICLTSCIINSNAWVIVVNGIIIFMGAGFSSNLLMAKVITSSVIRWNPFNMLNLTQQYYNYGSYYPVTLLSNNQLLLGTICYSILFIICGYYAFKHKKF</sequence>
<feature type="transmembrane region" description="Helical" evidence="1">
    <location>
        <begin position="90"/>
        <end position="117"/>
    </location>
</feature>
<keyword evidence="1" id="KW-0812">Transmembrane</keyword>
<feature type="transmembrane region" description="Helical" evidence="1">
    <location>
        <begin position="43"/>
        <end position="69"/>
    </location>
</feature>
<keyword evidence="1" id="KW-1133">Transmembrane helix</keyword>
<evidence type="ECO:0000256" key="1">
    <source>
        <dbReference type="SAM" id="Phobius"/>
    </source>
</evidence>
<evidence type="ECO:0000313" key="3">
    <source>
        <dbReference type="Proteomes" id="UP000824180"/>
    </source>
</evidence>
<name>A0A9E2KTM2_9LACO</name>
<feature type="transmembrane region" description="Helical" evidence="1">
    <location>
        <begin position="232"/>
        <end position="251"/>
    </location>
</feature>
<protein>
    <submittedName>
        <fullName evidence="2">ABC transporter permease</fullName>
    </submittedName>
</protein>